<gene>
    <name evidence="5" type="ORF">SODALDRAFT_279783</name>
</gene>
<feature type="domain" description="Rax2-like third" evidence="4">
    <location>
        <begin position="394"/>
        <end position="553"/>
    </location>
</feature>
<feature type="domain" description="Rax2-like second" evidence="3">
    <location>
        <begin position="234"/>
        <end position="382"/>
    </location>
</feature>
<dbReference type="SUPFAM" id="SSF50965">
    <property type="entry name" value="Galactose oxidase, central domain"/>
    <property type="match status" value="1"/>
</dbReference>
<feature type="domain" description="Rax2-like C-terminal" evidence="2">
    <location>
        <begin position="913"/>
        <end position="1160"/>
    </location>
</feature>
<keyword evidence="1" id="KW-1133">Transmembrane helix</keyword>
<dbReference type="Pfam" id="PF12768">
    <property type="entry name" value="Rax2"/>
    <property type="match status" value="1"/>
</dbReference>
<dbReference type="Proteomes" id="UP000272025">
    <property type="component" value="Unassembled WGS sequence"/>
</dbReference>
<dbReference type="STRING" id="1314773.A0A3N2PS03"/>
<keyword evidence="1" id="KW-0812">Transmembrane</keyword>
<dbReference type="InterPro" id="IPR048265">
    <property type="entry name" value="Rax2-like_third"/>
</dbReference>
<protein>
    <recommendedName>
        <fullName evidence="7">Cellular morphogenesis protein</fullName>
    </recommendedName>
</protein>
<dbReference type="GeneID" id="39576667"/>
<dbReference type="Pfam" id="PF20842">
    <property type="entry name" value="Rax2_2"/>
    <property type="match status" value="1"/>
</dbReference>
<reference evidence="5 6" key="1">
    <citation type="journal article" date="2018" name="Mol. Ecol.">
        <title>The obligate alkalophilic soda-lake fungus Sodiomyces alkalinus has shifted to a protein diet.</title>
        <authorList>
            <person name="Grum-Grzhimaylo A.A."/>
            <person name="Falkoski D.L."/>
            <person name="van den Heuvel J."/>
            <person name="Valero-Jimenez C.A."/>
            <person name="Min B."/>
            <person name="Choi I.G."/>
            <person name="Lipzen A."/>
            <person name="Daum C.G."/>
            <person name="Aanen D.K."/>
            <person name="Tsang A."/>
            <person name="Henrissat B."/>
            <person name="Bilanenko E.N."/>
            <person name="de Vries R.P."/>
            <person name="van Kan J.A.L."/>
            <person name="Grigoriev I.V."/>
            <person name="Debets A.J.M."/>
        </authorList>
    </citation>
    <scope>NUCLEOTIDE SEQUENCE [LARGE SCALE GENOMIC DNA]</scope>
    <source>
        <strain evidence="5 6">F11</strain>
    </source>
</reference>
<name>A0A3N2PS03_SODAK</name>
<dbReference type="OrthoDB" id="2503993at2759"/>
<dbReference type="InterPro" id="IPR048266">
    <property type="entry name" value="Rax2-like_second"/>
</dbReference>
<keyword evidence="1" id="KW-0472">Membrane</keyword>
<dbReference type="InterPro" id="IPR011043">
    <property type="entry name" value="Gal_Oxase/kelch_b-propeller"/>
</dbReference>
<evidence type="ECO:0000313" key="6">
    <source>
        <dbReference type="Proteomes" id="UP000272025"/>
    </source>
</evidence>
<evidence type="ECO:0008006" key="7">
    <source>
        <dbReference type="Google" id="ProtNLM"/>
    </source>
</evidence>
<evidence type="ECO:0000256" key="1">
    <source>
        <dbReference type="SAM" id="Phobius"/>
    </source>
</evidence>
<dbReference type="RefSeq" id="XP_028465074.1">
    <property type="nucleotide sequence ID" value="XM_028608189.1"/>
</dbReference>
<evidence type="ECO:0000259" key="2">
    <source>
        <dbReference type="Pfam" id="PF12768"/>
    </source>
</evidence>
<feature type="transmembrane region" description="Helical" evidence="1">
    <location>
        <begin position="1165"/>
        <end position="1192"/>
    </location>
</feature>
<dbReference type="PANTHER" id="PTHR31778">
    <property type="entry name" value="BUD SITE SELECTION PROTEIN RAX2"/>
    <property type="match status" value="1"/>
</dbReference>
<evidence type="ECO:0000259" key="3">
    <source>
        <dbReference type="Pfam" id="PF20842"/>
    </source>
</evidence>
<evidence type="ECO:0000313" key="5">
    <source>
        <dbReference type="EMBL" id="ROT37268.1"/>
    </source>
</evidence>
<dbReference type="GO" id="GO:1902929">
    <property type="term" value="C:plasma membrane of growing cell tip"/>
    <property type="evidence" value="ECO:0007669"/>
    <property type="project" value="TreeGrafter"/>
</dbReference>
<accession>A0A3N2PS03</accession>
<dbReference type="Pfam" id="PF20843">
    <property type="entry name" value="Rax2_3"/>
    <property type="match status" value="1"/>
</dbReference>
<organism evidence="5 6">
    <name type="scientific">Sodiomyces alkalinus (strain CBS 110278 / VKM F-3762 / F11)</name>
    <name type="common">Alkaliphilic filamentous fungus</name>
    <dbReference type="NCBI Taxonomy" id="1314773"/>
    <lineage>
        <taxon>Eukaryota</taxon>
        <taxon>Fungi</taxon>
        <taxon>Dikarya</taxon>
        <taxon>Ascomycota</taxon>
        <taxon>Pezizomycotina</taxon>
        <taxon>Sordariomycetes</taxon>
        <taxon>Hypocreomycetidae</taxon>
        <taxon>Glomerellales</taxon>
        <taxon>Plectosphaerellaceae</taxon>
        <taxon>Sodiomyces</taxon>
    </lineage>
</organism>
<evidence type="ECO:0000259" key="4">
    <source>
        <dbReference type="Pfam" id="PF20843"/>
    </source>
</evidence>
<dbReference type="EMBL" id="ML119057">
    <property type="protein sequence ID" value="ROT37268.1"/>
    <property type="molecule type" value="Genomic_DNA"/>
</dbReference>
<dbReference type="AlphaFoldDB" id="A0A3N2PS03"/>
<dbReference type="InterPro" id="IPR024982">
    <property type="entry name" value="Rax2-like_C"/>
</dbReference>
<keyword evidence="6" id="KW-1185">Reference proteome</keyword>
<proteinExistence type="predicted"/>
<sequence>MRLPFRRRSAAPRDYSRARPKLLAIAALAASSLVSANDFTAIPEVDLDLSRLGRIGLAGDFTGISFYEFEGQSERPVRRNGSESLLAVLPNGAFASIASTDASIHDMCVSTFESGDVAGVVIAGNFTSVDGTPSQGVVMYNTTSDEFVPLDGLSGQVNALLCDSDSNRVYVGGSFRHANSTNAMSWVHGEGWTPLPFAGFNGPVSSITKASNGHIIFGGRFTGLGNTTTPDSPDGQAINLVSANITSGSSSTRGGFSDPRNILCKTDGQDGPGDTWLLQDNSPGFWQASFGFGFRPSKVRLHNTHLNGRGTRTWRFTALPINGILNMTYVDPTTGRNVSCTSECPLSDSPDVVFQDFHFVNTVGMNAFRIDISDFYGEGAGLNGIQVFTDDISTYAIDDFNEPTCSGLSISNPSTATATGPWTQSPSLESNSGYLTARLSGDISEDSASVVFFPNIQQSGNYSVEMYTPGCIQDGTCATRAQVNVTGDMSLSPDGRFTTSLYQTNNFDKYDQIYFGFIEASTEGFRPSITLTPLGGQSLENMTIVAQRVGFSLVNSTGGLNGLFDYDPTVDTVDRNNFSSSAIHRLGAGFSAGSAVTSLETMGDLVVVGGNFSSNGARNVIAIDTTDQSPQTLSGGLNGEVRSMHLEGSRLFVGGGFSNTLDGQASGLSRVAVYDREDGTWSALGAGVDGNVWHVVPMRMNITDDEPETVIAITGDFDQINDFGDNAAVPVSGFAIWVPSQRNWLQNLDGTAPVYSGVLTASLLDIPDSGPLFAGSMSSASIGANGAVTLTEDGNALGQFPIKIQPSTTRSSTVARRDILSEGDVNGVVTGAFYEEDDHDVTILAGHFTAEDGNGSPVHNLVFINGSAENAVRGVGDGISENSTFVALAIVDDILFAGGDVAGTVNDGPVRGLLTFDLASGTLNSQPPAIDGGNATVSAIQVRPDSGEVYVGGAFESAGSLDCPGVCYYNTELLQWNRPGFGLRGSVSALLWTSDSLLVAGGDMTINGSSASLAQYTADDQTWSPFAGQDDLPGPVEVITRGSRNGDQLWVSGRAANGSVYVMKHDGSDWHVAGQTLSLDTVIRGLQVLTVTSSHDDTDVLSSNQVLMLTGSIGIPDFGTSSAALFDGTTFRPYILTTNSGNNAGTISQLFSQHQDFFTNRGINMALVFVVLIGLAIALGLMFLLVVAGVVLDRLRKKREGYVPAPTSMYDRGSGISRIPPAELFQSLGKREPGAPRI</sequence>
<dbReference type="PANTHER" id="PTHR31778:SF2">
    <property type="entry name" value="BUD SITE SELECTION PROTEIN RAX2"/>
    <property type="match status" value="1"/>
</dbReference>